<gene>
    <name evidence="2" type="ORF">DES51_101235</name>
    <name evidence="1" type="ORF">MQE39_02220</name>
</gene>
<accession>A0A2V2FBC3</accession>
<protein>
    <recommendedName>
        <fullName evidence="4">HMA domain-containing protein</fullName>
    </recommendedName>
</protein>
<dbReference type="EMBL" id="JALDAW010000008">
    <property type="protein sequence ID" value="MDY5166941.1"/>
    <property type="molecule type" value="Genomic_DNA"/>
</dbReference>
<evidence type="ECO:0000313" key="2">
    <source>
        <dbReference type="EMBL" id="PXX81624.1"/>
    </source>
</evidence>
<organism evidence="2 3">
    <name type="scientific">Dielma fastidiosa</name>
    <dbReference type="NCBI Taxonomy" id="1034346"/>
    <lineage>
        <taxon>Bacteria</taxon>
        <taxon>Bacillati</taxon>
        <taxon>Bacillota</taxon>
        <taxon>Erysipelotrichia</taxon>
        <taxon>Erysipelotrichales</taxon>
        <taxon>Erysipelotrichaceae</taxon>
        <taxon>Dielma</taxon>
    </lineage>
</organism>
<name>A0A2V2FBC3_9FIRM</name>
<dbReference type="Proteomes" id="UP000247612">
    <property type="component" value="Unassembled WGS sequence"/>
</dbReference>
<reference evidence="1" key="2">
    <citation type="submission" date="2022-03" db="EMBL/GenBank/DDBJ databases">
        <title>First case of bacteraemia caused by Dielma fastidiosa in a patient hospitalised with diverticulitis.</title>
        <authorList>
            <person name="Forman-Ankjaer B."/>
            <person name="Hvid-Jensen F."/>
            <person name="Kobel C.M."/>
            <person name="Greve T."/>
        </authorList>
    </citation>
    <scope>NUCLEOTIDE SEQUENCE</scope>
    <source>
        <strain evidence="1">AUH_DF_2021</strain>
    </source>
</reference>
<evidence type="ECO:0000313" key="3">
    <source>
        <dbReference type="Proteomes" id="UP000247612"/>
    </source>
</evidence>
<sequence length="73" mass="8422">MICVSCPIKQDFIIEQLEKYEGEDCQFKFVEKKGIKMKFSVNIEDKEKAIAAAKRIIKATEIGSVLYFQVTEE</sequence>
<evidence type="ECO:0000313" key="1">
    <source>
        <dbReference type="EMBL" id="MDY5166941.1"/>
    </source>
</evidence>
<dbReference type="Proteomes" id="UP001276902">
    <property type="component" value="Unassembled WGS sequence"/>
</dbReference>
<comment type="caution">
    <text evidence="2">The sequence shown here is derived from an EMBL/GenBank/DDBJ whole genome shotgun (WGS) entry which is preliminary data.</text>
</comment>
<dbReference type="GeneID" id="94441641"/>
<dbReference type="EMBL" id="QJKH01000001">
    <property type="protein sequence ID" value="PXX81624.1"/>
    <property type="molecule type" value="Genomic_DNA"/>
</dbReference>
<dbReference type="RefSeq" id="WP_022936539.1">
    <property type="nucleotide sequence ID" value="NZ_BAABZA010000001.1"/>
</dbReference>
<dbReference type="STRING" id="1034346.GCA_000313565_00232"/>
<evidence type="ECO:0008006" key="4">
    <source>
        <dbReference type="Google" id="ProtNLM"/>
    </source>
</evidence>
<reference evidence="2 3" key="1">
    <citation type="submission" date="2018-05" db="EMBL/GenBank/DDBJ databases">
        <title>Genomic Encyclopedia of Type Strains, Phase IV (KMG-IV): sequencing the most valuable type-strain genomes for metagenomic binning, comparative biology and taxonomic classification.</title>
        <authorList>
            <person name="Goeker M."/>
        </authorList>
    </citation>
    <scope>NUCLEOTIDE SEQUENCE [LARGE SCALE GENOMIC DNA]</scope>
    <source>
        <strain evidence="2 3">JC118</strain>
    </source>
</reference>
<keyword evidence="3" id="KW-1185">Reference proteome</keyword>
<dbReference type="OrthoDB" id="2881498at2"/>
<proteinExistence type="predicted"/>
<dbReference type="AlphaFoldDB" id="A0A2V2FBC3"/>